<evidence type="ECO:0000313" key="2">
    <source>
        <dbReference type="Proteomes" id="UP000198034"/>
    </source>
</evidence>
<dbReference type="EMBL" id="MTCY01000033">
    <property type="protein sequence ID" value="OWP75931.1"/>
    <property type="molecule type" value="Genomic_DNA"/>
</dbReference>
<name>A0A246G964_9FLAO</name>
<reference evidence="1 2" key="1">
    <citation type="journal article" date="2017" name="Infect. Genet. Evol.">
        <title>Comparative genome analysis of fish pathogen Flavobacterium columnare reveals extensive sequence diversity within the species.</title>
        <authorList>
            <person name="Kayansamruaj P."/>
            <person name="Dong H.T."/>
            <person name="Hirono I."/>
            <person name="Kondo H."/>
            <person name="Senapin S."/>
            <person name="Rodkhum C."/>
        </authorList>
    </citation>
    <scope>NUCLEOTIDE SEQUENCE [LARGE SCALE GENOMIC DNA]</scope>
    <source>
        <strain evidence="1 2">1214</strain>
    </source>
</reference>
<sequence length="106" mass="12809">MNIDIFFSKINKKDFVNLFENFDIQSQNKQYLIIKQSKPIKLYDIKALKIVKEIDEIVFDYKRDVKILKDQYFSKISLYSVHDEVLKNEEYFINLKEINSYVELAD</sequence>
<dbReference type="AlphaFoldDB" id="A0A246G964"/>
<comment type="caution">
    <text evidence="1">The sequence shown here is derived from an EMBL/GenBank/DDBJ whole genome shotgun (WGS) entry which is preliminary data.</text>
</comment>
<protein>
    <submittedName>
        <fullName evidence="1">Uncharacterized protein</fullName>
    </submittedName>
</protein>
<proteinExistence type="predicted"/>
<evidence type="ECO:0000313" key="1">
    <source>
        <dbReference type="EMBL" id="OWP75931.1"/>
    </source>
</evidence>
<accession>A0A246G964</accession>
<dbReference type="Proteomes" id="UP000198034">
    <property type="component" value="Unassembled WGS sequence"/>
</dbReference>
<organism evidence="1 2">
    <name type="scientific">Flavobacterium columnare</name>
    <dbReference type="NCBI Taxonomy" id="996"/>
    <lineage>
        <taxon>Bacteria</taxon>
        <taxon>Pseudomonadati</taxon>
        <taxon>Bacteroidota</taxon>
        <taxon>Flavobacteriia</taxon>
        <taxon>Flavobacteriales</taxon>
        <taxon>Flavobacteriaceae</taxon>
        <taxon>Flavobacterium</taxon>
    </lineage>
</organism>
<gene>
    <name evidence="1" type="ORF">BWK62_10750</name>
</gene>